<proteinExistence type="inferred from homology"/>
<dbReference type="PRINTS" id="PR00793">
    <property type="entry name" value="PROAMNOPTASE"/>
</dbReference>
<evidence type="ECO:0000256" key="3">
    <source>
        <dbReference type="ARBA" id="ARBA00010088"/>
    </source>
</evidence>
<evidence type="ECO:0000256" key="8">
    <source>
        <dbReference type="PIRNR" id="PIRNR006431"/>
    </source>
</evidence>
<evidence type="ECO:0000256" key="5">
    <source>
        <dbReference type="ARBA" id="ARBA00022490"/>
    </source>
</evidence>
<protein>
    <recommendedName>
        <fullName evidence="8 10">Proline iminopeptidase</fullName>
        <shortName evidence="8">PIP</shortName>
        <ecNumber evidence="8 10">3.4.11.5</ecNumber>
    </recommendedName>
    <alternativeName>
        <fullName evidence="8">Prolyl aminopeptidase</fullName>
    </alternativeName>
</protein>
<evidence type="ECO:0000313" key="12">
    <source>
        <dbReference type="EMBL" id="TCO60822.1"/>
    </source>
</evidence>
<dbReference type="PIRSF" id="PIRSF006431">
    <property type="entry name" value="Pept_S33"/>
    <property type="match status" value="1"/>
</dbReference>
<accession>A0A4R2JPW4</accession>
<evidence type="ECO:0000256" key="9">
    <source>
        <dbReference type="PIRSR" id="PIRSR006431-1"/>
    </source>
</evidence>
<gene>
    <name evidence="12" type="ORF">EV192_103403</name>
</gene>
<evidence type="ECO:0000313" key="13">
    <source>
        <dbReference type="Proteomes" id="UP000295680"/>
    </source>
</evidence>
<comment type="similarity">
    <text evidence="3 8 10">Belongs to the peptidase S33 family.</text>
</comment>
<dbReference type="OrthoDB" id="9796770at2"/>
<dbReference type="InterPro" id="IPR029058">
    <property type="entry name" value="AB_hydrolase_fold"/>
</dbReference>
<reference evidence="12 13" key="1">
    <citation type="submission" date="2019-03" db="EMBL/GenBank/DDBJ databases">
        <title>Genomic Encyclopedia of Type Strains, Phase IV (KMG-IV): sequencing the most valuable type-strain genomes for metagenomic binning, comparative biology and taxonomic classification.</title>
        <authorList>
            <person name="Goeker M."/>
        </authorList>
    </citation>
    <scope>NUCLEOTIDE SEQUENCE [LARGE SCALE GENOMIC DNA]</scope>
    <source>
        <strain evidence="12 13">DSM 45934</strain>
    </source>
</reference>
<dbReference type="EC" id="3.4.11.5" evidence="8 10"/>
<comment type="caution">
    <text evidence="12">The sequence shown here is derived from an EMBL/GenBank/DDBJ whole genome shotgun (WGS) entry which is preliminary data.</text>
</comment>
<dbReference type="EMBL" id="SLWS01000003">
    <property type="protein sequence ID" value="TCO60822.1"/>
    <property type="molecule type" value="Genomic_DNA"/>
</dbReference>
<keyword evidence="13" id="KW-1185">Reference proteome</keyword>
<evidence type="ECO:0000256" key="2">
    <source>
        <dbReference type="ARBA" id="ARBA00004496"/>
    </source>
</evidence>
<dbReference type="InterPro" id="IPR005944">
    <property type="entry name" value="Pro_iminopeptidase"/>
</dbReference>
<dbReference type="Gene3D" id="3.40.50.1820">
    <property type="entry name" value="alpha/beta hydrolase"/>
    <property type="match status" value="1"/>
</dbReference>
<dbReference type="InterPro" id="IPR000073">
    <property type="entry name" value="AB_hydrolase_1"/>
</dbReference>
<keyword evidence="4 8" id="KW-0031">Aminopeptidase</keyword>
<evidence type="ECO:0000256" key="7">
    <source>
        <dbReference type="ARBA" id="ARBA00022801"/>
    </source>
</evidence>
<dbReference type="Pfam" id="PF00561">
    <property type="entry name" value="Abhydrolase_1"/>
    <property type="match status" value="1"/>
</dbReference>
<dbReference type="GO" id="GO:0004177">
    <property type="term" value="F:aminopeptidase activity"/>
    <property type="evidence" value="ECO:0007669"/>
    <property type="project" value="UniProtKB-UniRule"/>
</dbReference>
<evidence type="ECO:0000256" key="6">
    <source>
        <dbReference type="ARBA" id="ARBA00022670"/>
    </source>
</evidence>
<dbReference type="AlphaFoldDB" id="A0A4R2JPW4"/>
<comment type="subcellular location">
    <subcellularLocation>
        <location evidence="2 8">Cytoplasm</location>
    </subcellularLocation>
</comment>
<dbReference type="GO" id="GO:0006508">
    <property type="term" value="P:proteolysis"/>
    <property type="evidence" value="ECO:0007669"/>
    <property type="project" value="UniProtKB-KW"/>
</dbReference>
<name>A0A4R2JPW4_9PSEU</name>
<dbReference type="Proteomes" id="UP000295680">
    <property type="component" value="Unassembled WGS sequence"/>
</dbReference>
<keyword evidence="7 8" id="KW-0378">Hydrolase</keyword>
<evidence type="ECO:0000256" key="1">
    <source>
        <dbReference type="ARBA" id="ARBA00001585"/>
    </source>
</evidence>
<dbReference type="SUPFAM" id="SSF53474">
    <property type="entry name" value="alpha/beta-Hydrolases"/>
    <property type="match status" value="1"/>
</dbReference>
<evidence type="ECO:0000256" key="4">
    <source>
        <dbReference type="ARBA" id="ARBA00022438"/>
    </source>
</evidence>
<dbReference type="NCBIfam" id="TIGR01249">
    <property type="entry name" value="pro_imino_pep_1"/>
    <property type="match status" value="1"/>
</dbReference>
<organism evidence="12 13">
    <name type="scientific">Actinocrispum wychmicini</name>
    <dbReference type="NCBI Taxonomy" id="1213861"/>
    <lineage>
        <taxon>Bacteria</taxon>
        <taxon>Bacillati</taxon>
        <taxon>Actinomycetota</taxon>
        <taxon>Actinomycetes</taxon>
        <taxon>Pseudonocardiales</taxon>
        <taxon>Pseudonocardiaceae</taxon>
        <taxon>Actinocrispum</taxon>
    </lineage>
</organism>
<feature type="active site" evidence="9">
    <location>
        <position position="253"/>
    </location>
</feature>
<feature type="active site" description="Proton donor" evidence="9">
    <location>
        <position position="281"/>
    </location>
</feature>
<dbReference type="PANTHER" id="PTHR43722">
    <property type="entry name" value="PROLINE IMINOPEPTIDASE"/>
    <property type="match status" value="1"/>
</dbReference>
<dbReference type="GO" id="GO:0005737">
    <property type="term" value="C:cytoplasm"/>
    <property type="evidence" value="ECO:0007669"/>
    <property type="project" value="UniProtKB-SubCell"/>
</dbReference>
<keyword evidence="6 8" id="KW-0645">Protease</keyword>
<feature type="domain" description="AB hydrolase-1" evidence="11">
    <location>
        <begin position="24"/>
        <end position="281"/>
    </location>
</feature>
<keyword evidence="5 8" id="KW-0963">Cytoplasm</keyword>
<dbReference type="PANTHER" id="PTHR43722:SF1">
    <property type="entry name" value="PROLINE IMINOPEPTIDASE"/>
    <property type="match status" value="1"/>
</dbReference>
<dbReference type="InterPro" id="IPR002410">
    <property type="entry name" value="Peptidase_S33"/>
</dbReference>
<feature type="active site" description="Nucleophile" evidence="9">
    <location>
        <position position="101"/>
    </location>
</feature>
<evidence type="ECO:0000256" key="10">
    <source>
        <dbReference type="RuleBase" id="RU003421"/>
    </source>
</evidence>
<sequence length="298" mass="32375">MLPVGDGHSIYWETSGNPSGKPALYLHGGPGGGLRPGYRSRFDPEKYLIIGFDQRGCGHSRPLATHDETTLATNTTQHLIADIEALRTHLGVPRWLVNGVSWGTTLALAYAQAHPSHVSAVVLAATSLSTPECVEWITETVGCLFPAEWEAFRSAAAPRPGQRLVDAYYDLLTSADPQVRIQAAAAWMAWEDAHVSMGSPYIRKEYDPEWRQVFATLVVHYWKNAGFLSPTALRDGMPTLHGIPGVLIQGKLDVSSPAGVAWDLHKAWPGSQFVLVDDEGHGGPKMIQAMTAAFTELA</sequence>
<evidence type="ECO:0000259" key="11">
    <source>
        <dbReference type="Pfam" id="PF00561"/>
    </source>
</evidence>
<comment type="catalytic activity">
    <reaction evidence="1 8 10">
        <text>Release of N-terminal proline from a peptide.</text>
        <dbReference type="EC" id="3.4.11.5"/>
    </reaction>
</comment>